<keyword evidence="10" id="KW-1185">Reference proteome</keyword>
<organism evidence="9 10">
    <name type="scientific">Roseovarius nanhaiticus</name>
    <dbReference type="NCBI Taxonomy" id="573024"/>
    <lineage>
        <taxon>Bacteria</taxon>
        <taxon>Pseudomonadati</taxon>
        <taxon>Pseudomonadota</taxon>
        <taxon>Alphaproteobacteria</taxon>
        <taxon>Rhodobacterales</taxon>
        <taxon>Roseobacteraceae</taxon>
        <taxon>Roseovarius</taxon>
    </lineage>
</organism>
<comment type="similarity">
    <text evidence="7">Belongs to the binding-protein-dependent transport system permease family.</text>
</comment>
<evidence type="ECO:0000256" key="3">
    <source>
        <dbReference type="ARBA" id="ARBA00022475"/>
    </source>
</evidence>
<keyword evidence="4 7" id="KW-0812">Transmembrane</keyword>
<feature type="transmembrane region" description="Helical" evidence="7">
    <location>
        <begin position="289"/>
        <end position="314"/>
    </location>
</feature>
<dbReference type="InterPro" id="IPR045621">
    <property type="entry name" value="BPD_transp_1_N"/>
</dbReference>
<evidence type="ECO:0000313" key="9">
    <source>
        <dbReference type="EMBL" id="SIS26243.1"/>
    </source>
</evidence>
<feature type="transmembrane region" description="Helical" evidence="7">
    <location>
        <begin position="238"/>
        <end position="263"/>
    </location>
</feature>
<evidence type="ECO:0000256" key="7">
    <source>
        <dbReference type="RuleBase" id="RU363032"/>
    </source>
</evidence>
<comment type="subcellular location">
    <subcellularLocation>
        <location evidence="1 7">Cell membrane</location>
        <topology evidence="1 7">Multi-pass membrane protein</topology>
    </subcellularLocation>
</comment>
<keyword evidence="6 7" id="KW-0472">Membrane</keyword>
<evidence type="ECO:0000256" key="1">
    <source>
        <dbReference type="ARBA" id="ARBA00004651"/>
    </source>
</evidence>
<dbReference type="GO" id="GO:0055085">
    <property type="term" value="P:transmembrane transport"/>
    <property type="evidence" value="ECO:0007669"/>
    <property type="project" value="InterPro"/>
</dbReference>
<sequence length="321" mass="34914">MTTYLIKRLIEALVALALVSLLVFVGIYAIGDPVNLLLSSDAGPVAEAALRAQLGLDRSLPEQYLAFLGNALRGDLGVSFYFREPAIEVIFERLPATLELAAVAMMFAILIGIPLGLIAGMNPGTMLDRGIVTGSIMGFSLPTFLVGLLLIMVFAVWLGWLPSGGRGDVGSFLGVRSSLFTADGWSHVLMPALNLSIFPMAFLIRLTRSGMREAMSLDFVRFARAQGFSRGRVVRLHVLKYISIPIVTMIGLQFGILIAFAVVTESIFAWPGMGRLIINAINQLDRPLIVAYMLVTSVLFIAINLIVDLVYGWLDPRAQLK</sequence>
<dbReference type="AlphaFoldDB" id="A0A1N7HN63"/>
<evidence type="ECO:0000256" key="5">
    <source>
        <dbReference type="ARBA" id="ARBA00022989"/>
    </source>
</evidence>
<protein>
    <submittedName>
        <fullName evidence="9">Peptide/nickel transport system permease protein</fullName>
    </submittedName>
</protein>
<dbReference type="PROSITE" id="PS50928">
    <property type="entry name" value="ABC_TM1"/>
    <property type="match status" value="1"/>
</dbReference>
<feature type="domain" description="ABC transmembrane type-1" evidence="8">
    <location>
        <begin position="94"/>
        <end position="311"/>
    </location>
</feature>
<name>A0A1N7HN63_9RHOB</name>
<keyword evidence="3" id="KW-1003">Cell membrane</keyword>
<dbReference type="OrthoDB" id="9807402at2"/>
<dbReference type="Pfam" id="PF00528">
    <property type="entry name" value="BPD_transp_1"/>
    <property type="match status" value="1"/>
</dbReference>
<dbReference type="Proteomes" id="UP000186019">
    <property type="component" value="Unassembled WGS sequence"/>
</dbReference>
<feature type="transmembrane region" description="Helical" evidence="7">
    <location>
        <begin position="100"/>
        <end position="119"/>
    </location>
</feature>
<dbReference type="InterPro" id="IPR035906">
    <property type="entry name" value="MetI-like_sf"/>
</dbReference>
<dbReference type="RefSeq" id="WP_076535576.1">
    <property type="nucleotide sequence ID" value="NZ_FOAC01000007.1"/>
</dbReference>
<dbReference type="SUPFAM" id="SSF161098">
    <property type="entry name" value="MetI-like"/>
    <property type="match status" value="1"/>
</dbReference>
<dbReference type="STRING" id="573024.SAMN05216208_3565"/>
<dbReference type="Pfam" id="PF19300">
    <property type="entry name" value="BPD_transp_1_N"/>
    <property type="match status" value="1"/>
</dbReference>
<keyword evidence="2 7" id="KW-0813">Transport</keyword>
<accession>A0A1N7HN63</accession>
<feature type="transmembrane region" description="Helical" evidence="7">
    <location>
        <begin position="131"/>
        <end position="160"/>
    </location>
</feature>
<feature type="transmembrane region" description="Helical" evidence="7">
    <location>
        <begin position="188"/>
        <end position="206"/>
    </location>
</feature>
<dbReference type="GO" id="GO:0005886">
    <property type="term" value="C:plasma membrane"/>
    <property type="evidence" value="ECO:0007669"/>
    <property type="project" value="UniProtKB-SubCell"/>
</dbReference>
<evidence type="ECO:0000256" key="4">
    <source>
        <dbReference type="ARBA" id="ARBA00022692"/>
    </source>
</evidence>
<evidence type="ECO:0000256" key="6">
    <source>
        <dbReference type="ARBA" id="ARBA00023136"/>
    </source>
</evidence>
<dbReference type="InterPro" id="IPR000515">
    <property type="entry name" value="MetI-like"/>
</dbReference>
<reference evidence="9 10" key="1">
    <citation type="submission" date="2017-01" db="EMBL/GenBank/DDBJ databases">
        <authorList>
            <person name="Mah S.A."/>
            <person name="Swanson W.J."/>
            <person name="Moy G.W."/>
            <person name="Vacquier V.D."/>
        </authorList>
    </citation>
    <scope>NUCLEOTIDE SEQUENCE [LARGE SCALE GENOMIC DNA]</scope>
    <source>
        <strain evidence="9 10">DSM 29590</strain>
    </source>
</reference>
<dbReference type="Gene3D" id="1.10.3720.10">
    <property type="entry name" value="MetI-like"/>
    <property type="match status" value="1"/>
</dbReference>
<gene>
    <name evidence="9" type="ORF">SAMN05421666_3492</name>
</gene>
<dbReference type="EMBL" id="FTNV01000006">
    <property type="protein sequence ID" value="SIS26243.1"/>
    <property type="molecule type" value="Genomic_DNA"/>
</dbReference>
<evidence type="ECO:0000313" key="10">
    <source>
        <dbReference type="Proteomes" id="UP000186019"/>
    </source>
</evidence>
<evidence type="ECO:0000259" key="8">
    <source>
        <dbReference type="PROSITE" id="PS50928"/>
    </source>
</evidence>
<evidence type="ECO:0000256" key="2">
    <source>
        <dbReference type="ARBA" id="ARBA00022448"/>
    </source>
</evidence>
<dbReference type="CDD" id="cd06261">
    <property type="entry name" value="TM_PBP2"/>
    <property type="match status" value="1"/>
</dbReference>
<proteinExistence type="inferred from homology"/>
<feature type="transmembrane region" description="Helical" evidence="7">
    <location>
        <begin position="12"/>
        <end position="31"/>
    </location>
</feature>
<dbReference type="PANTHER" id="PTHR43163">
    <property type="entry name" value="DIPEPTIDE TRANSPORT SYSTEM PERMEASE PROTEIN DPPB-RELATED"/>
    <property type="match status" value="1"/>
</dbReference>
<keyword evidence="5 7" id="KW-1133">Transmembrane helix</keyword>
<dbReference type="PANTHER" id="PTHR43163:SF2">
    <property type="entry name" value="ABC TRANSPORTER PERMEASE PROTEIN"/>
    <property type="match status" value="1"/>
</dbReference>